<dbReference type="OrthoDB" id="10464487at2759"/>
<evidence type="ECO:0000313" key="2">
    <source>
        <dbReference type="EMBL" id="OCF28922.1"/>
    </source>
</evidence>
<dbReference type="EMBL" id="CP144541">
    <property type="protein sequence ID" value="WVW79766.1"/>
    <property type="molecule type" value="Genomic_DNA"/>
</dbReference>
<proteinExistence type="predicted"/>
<dbReference type="AlphaFoldDB" id="A0A1B9GD26"/>
<feature type="compositionally biased region" description="Low complexity" evidence="1">
    <location>
        <begin position="86"/>
        <end position="98"/>
    </location>
</feature>
<accession>A0A1B9GD26</accession>
<evidence type="ECO:0000313" key="3">
    <source>
        <dbReference type="EMBL" id="WVW79766.1"/>
    </source>
</evidence>
<keyword evidence="4" id="KW-1185">Reference proteome</keyword>
<evidence type="ECO:0000313" key="4">
    <source>
        <dbReference type="Proteomes" id="UP000092730"/>
    </source>
</evidence>
<reference evidence="2" key="1">
    <citation type="submission" date="2013-07" db="EMBL/GenBank/DDBJ databases">
        <title>The Genome Sequence of Cryptococcus bestiolae CBS10118.</title>
        <authorList>
            <consortium name="The Broad Institute Genome Sequencing Platform"/>
            <person name="Cuomo C."/>
            <person name="Litvintseva A."/>
            <person name="Chen Y."/>
            <person name="Heitman J."/>
            <person name="Sun S."/>
            <person name="Springer D."/>
            <person name="Dromer F."/>
            <person name="Young S.K."/>
            <person name="Zeng Q."/>
            <person name="Gargeya S."/>
            <person name="Fitzgerald M."/>
            <person name="Abouelleil A."/>
            <person name="Alvarado L."/>
            <person name="Berlin A.M."/>
            <person name="Chapman S.B."/>
            <person name="Dewar J."/>
            <person name="Goldberg J."/>
            <person name="Griggs A."/>
            <person name="Gujja S."/>
            <person name="Hansen M."/>
            <person name="Howarth C."/>
            <person name="Imamovic A."/>
            <person name="Larimer J."/>
            <person name="McCowan C."/>
            <person name="Murphy C."/>
            <person name="Pearson M."/>
            <person name="Priest M."/>
            <person name="Roberts A."/>
            <person name="Saif S."/>
            <person name="Shea T."/>
            <person name="Sykes S."/>
            <person name="Wortman J."/>
            <person name="Nusbaum C."/>
            <person name="Birren B."/>
        </authorList>
    </citation>
    <scope>NUCLEOTIDE SEQUENCE [LARGE SCALE GENOMIC DNA]</scope>
    <source>
        <strain evidence="2">CBS 10118</strain>
    </source>
</reference>
<dbReference type="EMBL" id="KI894018">
    <property type="protein sequence ID" value="OCF28922.1"/>
    <property type="molecule type" value="Genomic_DNA"/>
</dbReference>
<reference evidence="3" key="2">
    <citation type="submission" date="2013-07" db="EMBL/GenBank/DDBJ databases">
        <authorList>
            <consortium name="The Broad Institute Genome Sequencing Platform"/>
            <person name="Cuomo C."/>
            <person name="Litvintseva A."/>
            <person name="Chen Y."/>
            <person name="Heitman J."/>
            <person name="Sun S."/>
            <person name="Springer D."/>
            <person name="Dromer F."/>
            <person name="Young S.K."/>
            <person name="Zeng Q."/>
            <person name="Gargeya S."/>
            <person name="Fitzgerald M."/>
            <person name="Abouelleil A."/>
            <person name="Alvarado L."/>
            <person name="Berlin A.M."/>
            <person name="Chapman S.B."/>
            <person name="Dewar J."/>
            <person name="Goldberg J."/>
            <person name="Griggs A."/>
            <person name="Gujja S."/>
            <person name="Hansen M."/>
            <person name="Howarth C."/>
            <person name="Imamovic A."/>
            <person name="Larimer J."/>
            <person name="McCowan C."/>
            <person name="Murphy C."/>
            <person name="Pearson M."/>
            <person name="Priest M."/>
            <person name="Roberts A."/>
            <person name="Saif S."/>
            <person name="Shea T."/>
            <person name="Sykes S."/>
            <person name="Wortman J."/>
            <person name="Nusbaum C."/>
            <person name="Birren B."/>
        </authorList>
    </citation>
    <scope>NUCLEOTIDE SEQUENCE</scope>
    <source>
        <strain evidence="3">CBS 10118</strain>
    </source>
</reference>
<feature type="region of interest" description="Disordered" evidence="1">
    <location>
        <begin position="1"/>
        <end position="59"/>
    </location>
</feature>
<gene>
    <name evidence="2" type="ORF">I302_00412</name>
    <name evidence="3" type="ORF">I302_101736</name>
</gene>
<sequence length="98" mass="11251">MTTHLISHQNQYANDMPHTPQQEQYQPQLFGGIPSSSPKMIPTELGSPTKPKNELSKAKRRYSKSLFKWTQELWENTRKDIERRSSTSSSESADQSAQ</sequence>
<dbReference type="Proteomes" id="UP000092730">
    <property type="component" value="Chromosome 1"/>
</dbReference>
<organism evidence="2">
    <name type="scientific">Kwoniella bestiolae CBS 10118</name>
    <dbReference type="NCBI Taxonomy" id="1296100"/>
    <lineage>
        <taxon>Eukaryota</taxon>
        <taxon>Fungi</taxon>
        <taxon>Dikarya</taxon>
        <taxon>Basidiomycota</taxon>
        <taxon>Agaricomycotina</taxon>
        <taxon>Tremellomycetes</taxon>
        <taxon>Tremellales</taxon>
        <taxon>Cryptococcaceae</taxon>
        <taxon>Kwoniella</taxon>
    </lineage>
</organism>
<evidence type="ECO:0000256" key="1">
    <source>
        <dbReference type="SAM" id="MobiDB-lite"/>
    </source>
</evidence>
<protein>
    <submittedName>
        <fullName evidence="2">Uncharacterized protein</fullName>
    </submittedName>
</protein>
<name>A0A1B9GD26_9TREE</name>
<reference evidence="2" key="3">
    <citation type="submission" date="2014-01" db="EMBL/GenBank/DDBJ databases">
        <title>Evolution of pathogenesis and genome organization in the Tremellales.</title>
        <authorList>
            <person name="Cuomo C."/>
            <person name="Litvintseva A."/>
            <person name="Heitman J."/>
            <person name="Chen Y."/>
            <person name="Sun S."/>
            <person name="Springer D."/>
            <person name="Dromer F."/>
            <person name="Young S."/>
            <person name="Zeng Q."/>
            <person name="Chapman S."/>
            <person name="Gujja S."/>
            <person name="Saif S."/>
            <person name="Birren B."/>
        </authorList>
    </citation>
    <scope>NUCLEOTIDE SEQUENCE</scope>
    <source>
        <strain evidence="2">CBS 10118</strain>
    </source>
</reference>
<feature type="compositionally biased region" description="Polar residues" evidence="1">
    <location>
        <begin position="1"/>
        <end position="27"/>
    </location>
</feature>
<feature type="region of interest" description="Disordered" evidence="1">
    <location>
        <begin position="77"/>
        <end position="98"/>
    </location>
</feature>
<dbReference type="RefSeq" id="XP_019049992.1">
    <property type="nucleotide sequence ID" value="XM_019187114.1"/>
</dbReference>
<dbReference type="VEuPathDB" id="FungiDB:I302_00412"/>
<reference evidence="3" key="4">
    <citation type="submission" date="2024-02" db="EMBL/GenBank/DDBJ databases">
        <title>Comparative genomics of Cryptococcus and Kwoniella reveals pathogenesis evolution and contrasting modes of karyotype evolution via chromosome fusion or intercentromeric recombination.</title>
        <authorList>
            <person name="Coelho M.A."/>
            <person name="David-Palma M."/>
            <person name="Shea T."/>
            <person name="Bowers K."/>
            <person name="McGinley-Smith S."/>
            <person name="Mohammad A.W."/>
            <person name="Gnirke A."/>
            <person name="Yurkov A.M."/>
            <person name="Nowrousian M."/>
            <person name="Sun S."/>
            <person name="Cuomo C.A."/>
            <person name="Heitman J."/>
        </authorList>
    </citation>
    <scope>NUCLEOTIDE SEQUENCE</scope>
    <source>
        <strain evidence="3">CBS 10118</strain>
    </source>
</reference>
<dbReference type="KEGG" id="kbi:30204811"/>
<dbReference type="GeneID" id="30204811"/>